<organism evidence="1">
    <name type="scientific">marine sediment metagenome</name>
    <dbReference type="NCBI Taxonomy" id="412755"/>
    <lineage>
        <taxon>unclassified sequences</taxon>
        <taxon>metagenomes</taxon>
        <taxon>ecological metagenomes</taxon>
    </lineage>
</organism>
<evidence type="ECO:0000313" key="1">
    <source>
        <dbReference type="EMBL" id="GAG45212.1"/>
    </source>
</evidence>
<accession>X0YD65</accession>
<feature type="non-terminal residue" evidence="1">
    <location>
        <position position="64"/>
    </location>
</feature>
<gene>
    <name evidence="1" type="ORF">S01H1_78363</name>
</gene>
<reference evidence="1" key="1">
    <citation type="journal article" date="2014" name="Front. Microbiol.">
        <title>High frequency of phylogenetically diverse reductive dehalogenase-homologous genes in deep subseafloor sedimentary metagenomes.</title>
        <authorList>
            <person name="Kawai M."/>
            <person name="Futagami T."/>
            <person name="Toyoda A."/>
            <person name="Takaki Y."/>
            <person name="Nishi S."/>
            <person name="Hori S."/>
            <person name="Arai W."/>
            <person name="Tsubouchi T."/>
            <person name="Morono Y."/>
            <person name="Uchiyama I."/>
            <person name="Ito T."/>
            <person name="Fujiyama A."/>
            <person name="Inagaki F."/>
            <person name="Takami H."/>
        </authorList>
    </citation>
    <scope>NUCLEOTIDE SEQUENCE</scope>
    <source>
        <strain evidence="1">Expedition CK06-06</strain>
    </source>
</reference>
<comment type="caution">
    <text evidence="1">The sequence shown here is derived from an EMBL/GenBank/DDBJ whole genome shotgun (WGS) entry which is preliminary data.</text>
</comment>
<dbReference type="AlphaFoldDB" id="X0YD65"/>
<protein>
    <submittedName>
        <fullName evidence="1">Uncharacterized protein</fullName>
    </submittedName>
</protein>
<name>X0YD65_9ZZZZ</name>
<proteinExistence type="predicted"/>
<sequence>MAGEGPSASSSAVDALLSTLALDEDVCVSWKTRDELQRYLAQRAGVEITKPALNELLYELLAKG</sequence>
<dbReference type="EMBL" id="BARS01052738">
    <property type="protein sequence ID" value="GAG45212.1"/>
    <property type="molecule type" value="Genomic_DNA"/>
</dbReference>